<keyword evidence="2" id="KW-1185">Reference proteome</keyword>
<dbReference type="HOGENOM" id="CLU_377112_0_0_0"/>
<dbReference type="RefSeq" id="WP_012258039.1">
    <property type="nucleotide sequence ID" value="NC_010175.1"/>
</dbReference>
<dbReference type="STRING" id="324602.Caur_2173"/>
<dbReference type="KEGG" id="cau:Caur_2173"/>
<name>A9WFN5_CHLAA</name>
<sequence>MSIHPRDRLYELLPAVYRIRDAAQGEPLRALLTIIGDELARIETDIGDLYDDWFIETCAAWVIPYIGDLLGVRSLRELTAVTDVSLRAYVANTLRYRRRKGTAPVLEQLARDVTGWPCRVVEYFTHLATTQHLNHIRLDSPATASLRDANRLELTGGPLETLNRTAEVRRIENGRGRYNIPNLGLFVWRIQPYAIQGVTPRPVTDPPDGRYWFSPLGNDIPLFNRPRTEIEITHLAEEPDLPVPLRRRALHDDLAALRQGSISDSAYLPAARSAFQILVPDGTGSLVPVPPSQILICDLSDWRRPSAPFQVAVDPQRGRLTFPGGTVPTDLVVNYTYGFVADIGGGPYTRRTTLINPTPGDFAATVAQRISADATTLTAALAVWSSSSASLGVITILDSATYREDLTIATTPGRTLVIQAADGQRPLIHLTNPLRIIGNGNKATLRLNGCWIAGGIDIAAGALERLELLHCTLVPGWHLDSTGAPQFPTRPTIQAAAPNPDLRIELTRSISGAVYLAEDSDGLLAHDTILDAFAPASPACAAGANGEKIGPPASFIRCTVHGEVRVRQIDLISESIMLGRVVAARRQIGCSRFSFLAAGSRAPRRFRCQPDLALAAAAADRGIPVSALSAAQRQTITLSVTPSFTSTRFGHPAYMQLARSCPDAITGGAEDGNEMGAFYLIQQAFRLANLHQALHEYLRVGLAAGVWLAT</sequence>
<dbReference type="eggNOG" id="COG3292">
    <property type="taxonomic scope" value="Bacteria"/>
</dbReference>
<dbReference type="AlphaFoldDB" id="A9WFN5"/>
<dbReference type="EMBL" id="CP000909">
    <property type="protein sequence ID" value="ABY35385.1"/>
    <property type="molecule type" value="Genomic_DNA"/>
</dbReference>
<dbReference type="InParanoid" id="A9WFN5"/>
<dbReference type="Proteomes" id="UP000002008">
    <property type="component" value="Chromosome"/>
</dbReference>
<dbReference type="PATRIC" id="fig|324602.8.peg.2460"/>
<accession>A9WFN5</accession>
<evidence type="ECO:0000313" key="1">
    <source>
        <dbReference type="EMBL" id="ABY35385.1"/>
    </source>
</evidence>
<organism evidence="1 2">
    <name type="scientific">Chloroflexus aurantiacus (strain ATCC 29366 / DSM 635 / J-10-fl)</name>
    <dbReference type="NCBI Taxonomy" id="324602"/>
    <lineage>
        <taxon>Bacteria</taxon>
        <taxon>Bacillati</taxon>
        <taxon>Chloroflexota</taxon>
        <taxon>Chloroflexia</taxon>
        <taxon>Chloroflexales</taxon>
        <taxon>Chloroflexineae</taxon>
        <taxon>Chloroflexaceae</taxon>
        <taxon>Chloroflexus</taxon>
    </lineage>
</organism>
<reference evidence="2" key="1">
    <citation type="journal article" date="2011" name="BMC Genomics">
        <title>Complete genome sequence of the filamentous anoxygenic phototrophic bacterium Chloroflexus aurantiacus.</title>
        <authorList>
            <person name="Tang K.H."/>
            <person name="Barry K."/>
            <person name="Chertkov O."/>
            <person name="Dalin E."/>
            <person name="Han C.S."/>
            <person name="Hauser L.J."/>
            <person name="Honchak B.M."/>
            <person name="Karbach L.E."/>
            <person name="Land M.L."/>
            <person name="Lapidus A."/>
            <person name="Larimer F.W."/>
            <person name="Mikhailova N."/>
            <person name="Pitluck S."/>
            <person name="Pierson B.K."/>
            <person name="Blankenship R.E."/>
        </authorList>
    </citation>
    <scope>NUCLEOTIDE SEQUENCE [LARGE SCALE GENOMIC DNA]</scope>
    <source>
        <strain evidence="2">ATCC 29366 / DSM 635 / J-10-fl</strain>
    </source>
</reference>
<evidence type="ECO:0000313" key="2">
    <source>
        <dbReference type="Proteomes" id="UP000002008"/>
    </source>
</evidence>
<proteinExistence type="predicted"/>
<dbReference type="EnsemblBacteria" id="ABY35385">
    <property type="protein sequence ID" value="ABY35385"/>
    <property type="gene ID" value="Caur_2173"/>
</dbReference>
<gene>
    <name evidence="1" type="ordered locus">Caur_2173</name>
</gene>
<protein>
    <submittedName>
        <fullName evidence="1">Uncharacterized protein</fullName>
    </submittedName>
</protein>